<keyword evidence="3" id="KW-0969">Cilium</keyword>
<organism evidence="3 4">
    <name type="scientific">Novosphingobium umbonatum</name>
    <dbReference type="NCBI Taxonomy" id="1908524"/>
    <lineage>
        <taxon>Bacteria</taxon>
        <taxon>Pseudomonadati</taxon>
        <taxon>Pseudomonadota</taxon>
        <taxon>Alphaproteobacteria</taxon>
        <taxon>Sphingomonadales</taxon>
        <taxon>Sphingomonadaceae</taxon>
        <taxon>Novosphingobium</taxon>
    </lineage>
</organism>
<comment type="caution">
    <text evidence="3">The sequence shown here is derived from an EMBL/GenBank/DDBJ whole genome shotgun (WGS) entry which is preliminary data.</text>
</comment>
<dbReference type="EMBL" id="SACO01000001">
    <property type="protein sequence ID" value="RVU07816.1"/>
    <property type="molecule type" value="Genomic_DNA"/>
</dbReference>
<reference evidence="3 4" key="1">
    <citation type="submission" date="2019-01" db="EMBL/GenBank/DDBJ databases">
        <authorList>
            <person name="Chen W.-M."/>
        </authorList>
    </citation>
    <scope>NUCLEOTIDE SEQUENCE [LARGE SCALE GENOMIC DNA]</scope>
    <source>
        <strain evidence="3 4">FSY-9</strain>
    </source>
</reference>
<evidence type="ECO:0000256" key="1">
    <source>
        <dbReference type="SAM" id="MobiDB-lite"/>
    </source>
</evidence>
<protein>
    <submittedName>
        <fullName evidence="3">Flagellar biosynthesis protein FlgJ</fullName>
    </submittedName>
</protein>
<evidence type="ECO:0000313" key="3">
    <source>
        <dbReference type="EMBL" id="RVU07816.1"/>
    </source>
</evidence>
<dbReference type="Pfam" id="PF10135">
    <property type="entry name" value="Rod-binding"/>
    <property type="match status" value="1"/>
</dbReference>
<keyword evidence="3" id="KW-0282">Flagellum</keyword>
<evidence type="ECO:0000313" key="4">
    <source>
        <dbReference type="Proteomes" id="UP000282837"/>
    </source>
</evidence>
<keyword evidence="3" id="KW-0966">Cell projection</keyword>
<dbReference type="InterPro" id="IPR019301">
    <property type="entry name" value="Flagellar_prot_FlgJ_N"/>
</dbReference>
<evidence type="ECO:0000259" key="2">
    <source>
        <dbReference type="Pfam" id="PF10135"/>
    </source>
</evidence>
<dbReference type="OrthoDB" id="8481704at2"/>
<dbReference type="Proteomes" id="UP000282837">
    <property type="component" value="Unassembled WGS sequence"/>
</dbReference>
<sequence length="108" mass="11653">MSKISTSPVSSTATETTSTSANSAQIKQAAQKFESMLLRQMLSEARKVDFGNTLFTNEGTKTFREMQDSNFADTVAQRGTLGFAKMIEAQLTRQTQTTSSTTAQGGAK</sequence>
<keyword evidence="4" id="KW-1185">Reference proteome</keyword>
<dbReference type="AlphaFoldDB" id="A0A437ND88"/>
<feature type="region of interest" description="Disordered" evidence="1">
    <location>
        <begin position="1"/>
        <end position="24"/>
    </location>
</feature>
<dbReference type="RefSeq" id="WP_127705522.1">
    <property type="nucleotide sequence ID" value="NZ_SACO01000001.1"/>
</dbReference>
<proteinExistence type="predicted"/>
<feature type="domain" description="Flagellar protein FlgJ N-terminal" evidence="2">
    <location>
        <begin position="50"/>
        <end position="90"/>
    </location>
</feature>
<accession>A0A437ND88</accession>
<gene>
    <name evidence="3" type="ORF">EOE18_01705</name>
</gene>
<name>A0A437ND88_9SPHN</name>